<accession>A0A645ILL9</accession>
<dbReference type="InterPro" id="IPR058581">
    <property type="entry name" value="TM_HPP"/>
</dbReference>
<name>A0A645ILL9_9ZZZZ</name>
<gene>
    <name evidence="3" type="ORF">SDC9_199002</name>
</gene>
<organism evidence="3">
    <name type="scientific">bioreactor metagenome</name>
    <dbReference type="NCBI Taxonomy" id="1076179"/>
    <lineage>
        <taxon>unclassified sequences</taxon>
        <taxon>metagenomes</taxon>
        <taxon>ecological metagenomes</taxon>
    </lineage>
</organism>
<feature type="transmembrane region" description="Helical" evidence="1">
    <location>
        <begin position="40"/>
        <end position="58"/>
    </location>
</feature>
<feature type="transmembrane region" description="Helical" evidence="1">
    <location>
        <begin position="78"/>
        <end position="98"/>
    </location>
</feature>
<comment type="caution">
    <text evidence="3">The sequence shown here is derived from an EMBL/GenBank/DDBJ whole genome shotgun (WGS) entry which is preliminary data.</text>
</comment>
<keyword evidence="1" id="KW-0472">Membrane</keyword>
<protein>
    <recommendedName>
        <fullName evidence="2">HPP transmembrane region domain-containing protein</fullName>
    </recommendedName>
</protein>
<dbReference type="Pfam" id="PF04982">
    <property type="entry name" value="TM_HPP"/>
    <property type="match status" value="1"/>
</dbReference>
<proteinExistence type="predicted"/>
<dbReference type="PANTHER" id="PTHR33741:SF5">
    <property type="entry name" value="TRANSMEMBRANE PROTEIN DDB_G0269096-RELATED"/>
    <property type="match status" value="1"/>
</dbReference>
<dbReference type="PANTHER" id="PTHR33741">
    <property type="entry name" value="TRANSMEMBRANE PROTEIN DDB_G0269096-RELATED"/>
    <property type="match status" value="1"/>
</dbReference>
<keyword evidence="1" id="KW-1133">Transmembrane helix</keyword>
<evidence type="ECO:0000313" key="3">
    <source>
        <dbReference type="EMBL" id="MPN51359.1"/>
    </source>
</evidence>
<reference evidence="3" key="1">
    <citation type="submission" date="2019-08" db="EMBL/GenBank/DDBJ databases">
        <authorList>
            <person name="Kucharzyk K."/>
            <person name="Murdoch R.W."/>
            <person name="Higgins S."/>
            <person name="Loffler F."/>
        </authorList>
    </citation>
    <scope>NUCLEOTIDE SEQUENCE</scope>
</reference>
<dbReference type="EMBL" id="VSSQ01116387">
    <property type="protein sequence ID" value="MPN51359.1"/>
    <property type="molecule type" value="Genomic_DNA"/>
</dbReference>
<sequence length="111" mass="12350">MAVIPDSAFAQPRNVIGGHLFSSITGLLCLQLLGSHWWSYMAAVGLAVLLMQLTRTVHPPAASNPLFILLQPRVEWGFLLMPVLASTVILIGTAWIYHNFIAKRSYPKHWV</sequence>
<evidence type="ECO:0000259" key="2">
    <source>
        <dbReference type="Pfam" id="PF04982"/>
    </source>
</evidence>
<dbReference type="InterPro" id="IPR007065">
    <property type="entry name" value="HPP"/>
</dbReference>
<evidence type="ECO:0000256" key="1">
    <source>
        <dbReference type="SAM" id="Phobius"/>
    </source>
</evidence>
<feature type="transmembrane region" description="Helical" evidence="1">
    <location>
        <begin position="15"/>
        <end position="33"/>
    </location>
</feature>
<feature type="domain" description="HPP transmembrane region" evidence="2">
    <location>
        <begin position="4"/>
        <end position="107"/>
    </location>
</feature>
<dbReference type="AlphaFoldDB" id="A0A645ILL9"/>
<keyword evidence="1" id="KW-0812">Transmembrane</keyword>